<proteinExistence type="predicted"/>
<organism evidence="1 2">
    <name type="scientific">Entotheonella factor</name>
    <dbReference type="NCBI Taxonomy" id="1429438"/>
    <lineage>
        <taxon>Bacteria</taxon>
        <taxon>Pseudomonadati</taxon>
        <taxon>Nitrospinota/Tectimicrobiota group</taxon>
        <taxon>Candidatus Tectimicrobiota</taxon>
        <taxon>Candidatus Entotheonellia</taxon>
        <taxon>Candidatus Entotheonellales</taxon>
        <taxon>Candidatus Entotheonellaceae</taxon>
        <taxon>Candidatus Entotheonella</taxon>
    </lineage>
</organism>
<name>W4LIW2_ENTF1</name>
<sequence length="246" mass="28768">MAPITMQGRAMQLKEYTHDEYPHRVPIYHKQREAIAAYWGQPLTPLYSEQGFGVCDIPRPLYTRLKNAFRFEWHVWPDDFVAERTTVNAYQTETALWNIAWDSVPLAMRWKQPLARQDSPALLMRNDAVFETSLHDPNIIDLHQQFSGCTLVPETMYGPRIYQHGSLLACHTDRDNLIISSTLLIDYELDVPWPLVLFFPNRIVEIYMEAGEMLFYEGNVIPHARPTPMRGTYFANVYYHYRPIAT</sequence>
<evidence type="ECO:0000313" key="1">
    <source>
        <dbReference type="EMBL" id="ETW97912.1"/>
    </source>
</evidence>
<dbReference type="AlphaFoldDB" id="W4LIW2"/>
<accession>W4LIW2</accession>
<dbReference type="EMBL" id="AZHW01000606">
    <property type="protein sequence ID" value="ETW97912.1"/>
    <property type="molecule type" value="Genomic_DNA"/>
</dbReference>
<reference evidence="1 2" key="1">
    <citation type="journal article" date="2014" name="Nature">
        <title>An environmental bacterial taxon with a large and distinct metabolic repertoire.</title>
        <authorList>
            <person name="Wilson M.C."/>
            <person name="Mori T."/>
            <person name="Ruckert C."/>
            <person name="Uria A.R."/>
            <person name="Helf M.J."/>
            <person name="Takada K."/>
            <person name="Gernert C."/>
            <person name="Steffens U.A."/>
            <person name="Heycke N."/>
            <person name="Schmitt S."/>
            <person name="Rinke C."/>
            <person name="Helfrich E.J."/>
            <person name="Brachmann A.O."/>
            <person name="Gurgui C."/>
            <person name="Wakimoto T."/>
            <person name="Kracht M."/>
            <person name="Crusemann M."/>
            <person name="Hentschel U."/>
            <person name="Abe I."/>
            <person name="Matsunaga S."/>
            <person name="Kalinowski J."/>
            <person name="Takeyama H."/>
            <person name="Piel J."/>
        </authorList>
    </citation>
    <scope>NUCLEOTIDE SEQUENCE [LARGE SCALE GENOMIC DNA]</scope>
    <source>
        <strain evidence="2">TSY1</strain>
    </source>
</reference>
<keyword evidence="2" id="KW-1185">Reference proteome</keyword>
<comment type="caution">
    <text evidence="1">The sequence shown here is derived from an EMBL/GenBank/DDBJ whole genome shotgun (WGS) entry which is preliminary data.</text>
</comment>
<evidence type="ECO:0000313" key="2">
    <source>
        <dbReference type="Proteomes" id="UP000019141"/>
    </source>
</evidence>
<protein>
    <recommendedName>
        <fullName evidence="3">Prolyl 4-hydroxylase alpha subunit Fe(2+) 2OG dioxygenase domain-containing protein</fullName>
    </recommendedName>
</protein>
<evidence type="ECO:0008006" key="3">
    <source>
        <dbReference type="Google" id="ProtNLM"/>
    </source>
</evidence>
<dbReference type="HOGENOM" id="CLU_1127473_0_0_7"/>
<gene>
    <name evidence="1" type="ORF">ETSY1_20920</name>
</gene>
<dbReference type="Proteomes" id="UP000019141">
    <property type="component" value="Unassembled WGS sequence"/>
</dbReference>